<evidence type="ECO:0000259" key="2">
    <source>
        <dbReference type="Pfam" id="PF17921"/>
    </source>
</evidence>
<dbReference type="CDD" id="cd00303">
    <property type="entry name" value="retropepsin_like"/>
    <property type="match status" value="1"/>
</dbReference>
<feature type="domain" description="Integrase zinc-binding" evidence="2">
    <location>
        <begin position="915"/>
        <end position="969"/>
    </location>
</feature>
<gene>
    <name evidence="3" type="ORF">EPI10_002783</name>
</gene>
<keyword evidence="3" id="KW-0695">RNA-directed DNA polymerase</keyword>
<organism evidence="3 4">
    <name type="scientific">Gossypium australe</name>
    <dbReference type="NCBI Taxonomy" id="47621"/>
    <lineage>
        <taxon>Eukaryota</taxon>
        <taxon>Viridiplantae</taxon>
        <taxon>Streptophyta</taxon>
        <taxon>Embryophyta</taxon>
        <taxon>Tracheophyta</taxon>
        <taxon>Spermatophyta</taxon>
        <taxon>Magnoliopsida</taxon>
        <taxon>eudicotyledons</taxon>
        <taxon>Gunneridae</taxon>
        <taxon>Pentapetalae</taxon>
        <taxon>rosids</taxon>
        <taxon>malvids</taxon>
        <taxon>Malvales</taxon>
        <taxon>Malvaceae</taxon>
        <taxon>Malvoideae</taxon>
        <taxon>Gossypium</taxon>
    </lineage>
</organism>
<keyword evidence="4" id="KW-1185">Reference proteome</keyword>
<dbReference type="SUPFAM" id="SSF53098">
    <property type="entry name" value="Ribonuclease H-like"/>
    <property type="match status" value="1"/>
</dbReference>
<name>A0A5B6VEZ1_9ROSI</name>
<dbReference type="Gene3D" id="3.10.10.10">
    <property type="entry name" value="HIV Type 1 Reverse Transcriptase, subunit A, domain 1"/>
    <property type="match status" value="1"/>
</dbReference>
<dbReference type="InterPro" id="IPR043502">
    <property type="entry name" value="DNA/RNA_pol_sf"/>
</dbReference>
<dbReference type="GO" id="GO:0003676">
    <property type="term" value="F:nucleic acid binding"/>
    <property type="evidence" value="ECO:0007669"/>
    <property type="project" value="InterPro"/>
</dbReference>
<evidence type="ECO:0000313" key="3">
    <source>
        <dbReference type="EMBL" id="KAA3467800.1"/>
    </source>
</evidence>
<protein>
    <submittedName>
        <fullName evidence="3">RNA-directed DNA polymerase (Reverse transcriptase), Ribonuclease H</fullName>
    </submittedName>
</protein>
<feature type="region of interest" description="Disordered" evidence="1">
    <location>
        <begin position="1"/>
        <end position="34"/>
    </location>
</feature>
<dbReference type="AlphaFoldDB" id="A0A5B6VEZ1"/>
<evidence type="ECO:0000256" key="1">
    <source>
        <dbReference type="SAM" id="MobiDB-lite"/>
    </source>
</evidence>
<reference evidence="3" key="1">
    <citation type="submission" date="2019-08" db="EMBL/GenBank/DDBJ databases">
        <authorList>
            <person name="Liu F."/>
        </authorList>
    </citation>
    <scope>NUCLEOTIDE SEQUENCE [LARGE SCALE GENOMIC DNA]</scope>
    <source>
        <strain evidence="3">PA1801</strain>
        <tissue evidence="3">Leaf</tissue>
    </source>
</reference>
<comment type="caution">
    <text evidence="3">The sequence shown here is derived from an EMBL/GenBank/DDBJ whole genome shotgun (WGS) entry which is preliminary data.</text>
</comment>
<proteinExistence type="predicted"/>
<dbReference type="OrthoDB" id="427924at2759"/>
<dbReference type="InterPro" id="IPR036397">
    <property type="entry name" value="RNaseH_sf"/>
</dbReference>
<feature type="compositionally biased region" description="Low complexity" evidence="1">
    <location>
        <begin position="11"/>
        <end position="25"/>
    </location>
</feature>
<dbReference type="EMBL" id="SMMG02000007">
    <property type="protein sequence ID" value="KAA3467800.1"/>
    <property type="molecule type" value="Genomic_DNA"/>
</dbReference>
<dbReference type="PANTHER" id="PTHR48475:SF1">
    <property type="entry name" value="RNASE H TYPE-1 DOMAIN-CONTAINING PROTEIN"/>
    <property type="match status" value="1"/>
</dbReference>
<keyword evidence="3" id="KW-0548">Nucleotidyltransferase</keyword>
<accession>A0A5B6VEZ1</accession>
<dbReference type="Proteomes" id="UP000325315">
    <property type="component" value="Unassembled WGS sequence"/>
</dbReference>
<dbReference type="InterPro" id="IPR012337">
    <property type="entry name" value="RNaseH-like_sf"/>
</dbReference>
<dbReference type="PANTHER" id="PTHR48475">
    <property type="entry name" value="RIBONUCLEASE H"/>
    <property type="match status" value="1"/>
</dbReference>
<evidence type="ECO:0000313" key="4">
    <source>
        <dbReference type="Proteomes" id="UP000325315"/>
    </source>
</evidence>
<dbReference type="InterPro" id="IPR041588">
    <property type="entry name" value="Integrase_H2C2"/>
</dbReference>
<sequence length="987" mass="112540">MSVNIRPQYQTGTSAPTSFSTGSSSNPGDNPANPVVLDLDDIVEIKKTRVELPKQLKDRCRWLEEKFRAMENADYHCGIDVKDLSLVLDLVLPPKFKTPEFEKITLHNIEKKQNESFRQYAQRWREVATQVQPPLLEKETTMLFINTLKAPFINHMLGSATKSFSDMFHDPSGPNVAENPLPGHCDKGVNTIIENGGKRTKMDVEEVKTPLKWVWKKMVESGLITQGLGGKSRKAINYWEEKSVNTSKDGQDMGFYTRSGRRYDTPNTKSKLTYRDALIKVLKETYVANDISVNKLDHLVNNKSVNNFIFFNDDEMSSRVWTFDGTERRVIGRIEIPLLIGPSSYKVDLLVIDIKPSYNCLLGRPWIHTAEAVPSSLHQKLTLVTESQLVTINAEKDIIASVTSDAPYIGTDDEAIECSFRSLEFVNATFIVEGNKIPMPNFSNYKDGPATDSRERSFAGEMTGKIPTRKRTIHPERGMPREEIAEETLGNLNINAIFRERIWGENLADICSMSPDINDMSDAATNSESPFDSLIKEECKPVQQKLGRTRLDVLLKIKENVKKQFDAGFLQVVKYSEWEVNIILVPKKDGRLRMCVDYRDLNKASPKDNFLLPHIDTLVDNTAEVILCSDLNNPKIETILDVPHNLAYLKDGPSKVHDGVDYLNGRITRWKILLSEFYIVYVNQKAIKKSTIGDFLASRALEDYEPLNFDFSNEDLMYAATIEEYSQEGHPWKLNFDGASNVVGNGIGAILVSPNGDHYPFTSKLDFDCTNNMVEYEACIMGIHAVIEREIKVLELIEEFDDITFCYLPRDENQMDDALATLALVVKANKQDDVKPIQMSVYETPTHSYNIKEEEEDDHPWYHDILRYVKNHEYPSQATENDKRTLRRLANDYVLDGEILYKMRKDQVLLRCVDTVEAKKILEEVHEGVCGTHANGFTMARQIMRFGYYWSTMEADCISFAKKCRKCHIYGDKIHIPHSTFHVMTSP</sequence>
<keyword evidence="3" id="KW-0808">Transferase</keyword>
<dbReference type="Gene3D" id="1.10.340.70">
    <property type="match status" value="1"/>
</dbReference>
<dbReference type="Pfam" id="PF17921">
    <property type="entry name" value="Integrase_H2C2"/>
    <property type="match status" value="1"/>
</dbReference>
<feature type="compositionally biased region" description="Polar residues" evidence="1">
    <location>
        <begin position="1"/>
        <end position="10"/>
    </location>
</feature>
<dbReference type="Gene3D" id="3.30.420.10">
    <property type="entry name" value="Ribonuclease H-like superfamily/Ribonuclease H"/>
    <property type="match status" value="1"/>
</dbReference>
<dbReference type="GO" id="GO:0003964">
    <property type="term" value="F:RNA-directed DNA polymerase activity"/>
    <property type="evidence" value="ECO:0007669"/>
    <property type="project" value="UniProtKB-KW"/>
</dbReference>
<dbReference type="SUPFAM" id="SSF56672">
    <property type="entry name" value="DNA/RNA polymerases"/>
    <property type="match status" value="1"/>
</dbReference>